<dbReference type="AlphaFoldDB" id="A0A0B6ATQ8"/>
<dbReference type="KEGG" id="bmeg:BG04_267"/>
<sequence length="63" mass="6941">MKKMLSYLIPMLFMFGLLSMNLFQPTKGDFIAVGVISILVGAVIGFVINIGYTLLKTVKSKVE</sequence>
<accession>A0A0B6ATQ8</accession>
<reference evidence="1 2" key="1">
    <citation type="journal article" date="2015" name="Genome Announc.">
        <title>Complete genome sequences for 35 biothreat assay-relevant bacillus species.</title>
        <authorList>
            <person name="Johnson S.L."/>
            <person name="Daligault H.E."/>
            <person name="Davenport K.W."/>
            <person name="Jaissle J."/>
            <person name="Frey K.G."/>
            <person name="Ladner J.T."/>
            <person name="Broomall S.M."/>
            <person name="Bishop-Lilly K.A."/>
            <person name="Bruce D.C."/>
            <person name="Gibbons H.S."/>
            <person name="Coyne S.R."/>
            <person name="Lo C.C."/>
            <person name="Meincke L."/>
            <person name="Munk A.C."/>
            <person name="Koroleva G.I."/>
            <person name="Rosenzweig C.N."/>
            <person name="Palacios G.F."/>
            <person name="Redden C.L."/>
            <person name="Minogue T.D."/>
            <person name="Chain P.S."/>
        </authorList>
    </citation>
    <scope>NUCLEOTIDE SEQUENCE [LARGE SCALE GENOMIC DNA]</scope>
    <source>
        <strain evidence="2">ATCC 14581 / DSM 32 / JCM 2506 / NBRC 15308 / NCIMB 9376 / NCTC 10342 / NRRL B-14308 / VKM B-512</strain>
    </source>
</reference>
<dbReference type="HOGENOM" id="CLU_2876466_0_0_9"/>
<proteinExistence type="predicted"/>
<evidence type="ECO:0000313" key="2">
    <source>
        <dbReference type="Proteomes" id="UP000031829"/>
    </source>
</evidence>
<name>A0A0B6ATQ8_PRIM2</name>
<organism evidence="1 2">
    <name type="scientific">Priestia megaterium (strain ATCC 14581 / DSM 32 / CCUG 1817 / JCM 2506 / NBRC 15308 / NCIMB 9376 / NCTC 10342 / NRRL B-14308 / VKM B-512 / Ford 19)</name>
    <name type="common">Bacillus megaterium</name>
    <dbReference type="NCBI Taxonomy" id="1348623"/>
    <lineage>
        <taxon>Bacteria</taxon>
        <taxon>Bacillati</taxon>
        <taxon>Bacillota</taxon>
        <taxon>Bacilli</taxon>
        <taxon>Bacillales</taxon>
        <taxon>Bacillaceae</taxon>
        <taxon>Priestia</taxon>
    </lineage>
</organism>
<dbReference type="EMBL" id="CP009920">
    <property type="protein sequence ID" value="AJI24522.1"/>
    <property type="molecule type" value="Genomic_DNA"/>
</dbReference>
<dbReference type="Proteomes" id="UP000031829">
    <property type="component" value="Chromosome"/>
</dbReference>
<evidence type="ECO:0000313" key="1">
    <source>
        <dbReference type="EMBL" id="AJI24522.1"/>
    </source>
</evidence>
<protein>
    <submittedName>
        <fullName evidence="1">Putative membrane protein</fullName>
    </submittedName>
</protein>
<gene>
    <name evidence="1" type="ORF">BG04_267</name>
</gene>